<dbReference type="AlphaFoldDB" id="A0A3S5ISL7"/>
<keyword evidence="4" id="KW-1185">Reference proteome</keyword>
<organism evidence="3 4">
    <name type="scientific">Trypanosoma conorhini</name>
    <dbReference type="NCBI Taxonomy" id="83891"/>
    <lineage>
        <taxon>Eukaryota</taxon>
        <taxon>Discoba</taxon>
        <taxon>Euglenozoa</taxon>
        <taxon>Kinetoplastea</taxon>
        <taxon>Metakinetoplastina</taxon>
        <taxon>Trypanosomatida</taxon>
        <taxon>Trypanosomatidae</taxon>
        <taxon>Trypanosoma</taxon>
    </lineage>
</organism>
<comment type="caution">
    <text evidence="3">The sequence shown here is derived from an EMBL/GenBank/DDBJ whole genome shotgun (WGS) entry which is preliminary data.</text>
</comment>
<dbReference type="GeneID" id="40320140"/>
<feature type="domain" description="Thioredoxin" evidence="2">
    <location>
        <begin position="1"/>
        <end position="114"/>
    </location>
</feature>
<dbReference type="EMBL" id="MKKU01000446">
    <property type="protein sequence ID" value="RNF12068.1"/>
    <property type="molecule type" value="Genomic_DNA"/>
</dbReference>
<evidence type="ECO:0000313" key="4">
    <source>
        <dbReference type="Proteomes" id="UP000284403"/>
    </source>
</evidence>
<dbReference type="PROSITE" id="PS00194">
    <property type="entry name" value="THIOREDOXIN_1"/>
    <property type="match status" value="1"/>
</dbReference>
<dbReference type="Gene3D" id="3.40.30.10">
    <property type="entry name" value="Glutaredoxin"/>
    <property type="match status" value="1"/>
</dbReference>
<dbReference type="Proteomes" id="UP000284403">
    <property type="component" value="Unassembled WGS sequence"/>
</dbReference>
<dbReference type="CDD" id="cd02961">
    <property type="entry name" value="PDI_a_family"/>
    <property type="match status" value="1"/>
</dbReference>
<reference evidence="3 4" key="1">
    <citation type="journal article" date="2018" name="BMC Genomics">
        <title>Genomic comparison of Trypanosoma conorhini and Trypanosoma rangeli to Trypanosoma cruzi strains of high and low virulence.</title>
        <authorList>
            <person name="Bradwell K.R."/>
            <person name="Koparde V.N."/>
            <person name="Matveyev A.V."/>
            <person name="Serrano M.G."/>
            <person name="Alves J.M."/>
            <person name="Parikh H."/>
            <person name="Huang B."/>
            <person name="Lee V."/>
            <person name="Espinosa-Alvarez O."/>
            <person name="Ortiz P.A."/>
            <person name="Costa-Martins A.G."/>
            <person name="Teixeira M.M."/>
            <person name="Buck G.A."/>
        </authorList>
    </citation>
    <scope>NUCLEOTIDE SEQUENCE [LARGE SCALE GENOMIC DNA]</scope>
    <source>
        <strain evidence="3 4">025E</strain>
    </source>
</reference>
<protein>
    <submittedName>
        <fullName evidence="3">Protein disulfide isomerase</fullName>
    </submittedName>
</protein>
<dbReference type="GO" id="GO:0006457">
    <property type="term" value="P:protein folding"/>
    <property type="evidence" value="ECO:0007669"/>
    <property type="project" value="TreeGrafter"/>
</dbReference>
<sequence length="114" mass="12907">MEGVVELEPANYGQVIGQSKYVFLEFYATWCGHCQKFAPVFARLAVLVQQDATLRDKVILGKMDSGHIRELASDFGVTGYPSLFLVQPFQKMGFLYKGWRTDDAMMDYLRGAVK</sequence>
<dbReference type="PROSITE" id="PS51352">
    <property type="entry name" value="THIOREDOXIN_2"/>
    <property type="match status" value="1"/>
</dbReference>
<gene>
    <name evidence="3" type="ORF">Tco025E_06529</name>
</gene>
<dbReference type="GO" id="GO:0005783">
    <property type="term" value="C:endoplasmic reticulum"/>
    <property type="evidence" value="ECO:0007669"/>
    <property type="project" value="TreeGrafter"/>
</dbReference>
<proteinExistence type="inferred from homology"/>
<dbReference type="SUPFAM" id="SSF52833">
    <property type="entry name" value="Thioredoxin-like"/>
    <property type="match status" value="1"/>
</dbReference>
<dbReference type="InterPro" id="IPR017937">
    <property type="entry name" value="Thioredoxin_CS"/>
</dbReference>
<evidence type="ECO:0000313" key="3">
    <source>
        <dbReference type="EMBL" id="RNF12068.1"/>
    </source>
</evidence>
<dbReference type="InterPro" id="IPR013766">
    <property type="entry name" value="Thioredoxin_domain"/>
</dbReference>
<comment type="similarity">
    <text evidence="1">Belongs to the protein disulfide isomerase family.</text>
</comment>
<dbReference type="PANTHER" id="PTHR45672:SF11">
    <property type="entry name" value="PROTEIN DISULFIDE-ISOMERASE C17H9.14C"/>
    <property type="match status" value="1"/>
</dbReference>
<name>A0A3S5ISL7_9TRYP</name>
<dbReference type="GO" id="GO:0003756">
    <property type="term" value="F:protein disulfide isomerase activity"/>
    <property type="evidence" value="ECO:0007669"/>
    <property type="project" value="TreeGrafter"/>
</dbReference>
<accession>A0A3S5ISL7</accession>
<dbReference type="Pfam" id="PF00085">
    <property type="entry name" value="Thioredoxin"/>
    <property type="match status" value="1"/>
</dbReference>
<dbReference type="PRINTS" id="PR00421">
    <property type="entry name" value="THIOREDOXIN"/>
</dbReference>
<evidence type="ECO:0000259" key="2">
    <source>
        <dbReference type="PROSITE" id="PS51352"/>
    </source>
</evidence>
<dbReference type="OrthoDB" id="427280at2759"/>
<dbReference type="RefSeq" id="XP_029226484.1">
    <property type="nucleotide sequence ID" value="XM_029373404.1"/>
</dbReference>
<dbReference type="InterPro" id="IPR036249">
    <property type="entry name" value="Thioredoxin-like_sf"/>
</dbReference>
<evidence type="ECO:0000256" key="1">
    <source>
        <dbReference type="ARBA" id="ARBA00006347"/>
    </source>
</evidence>
<dbReference type="InterPro" id="IPR051063">
    <property type="entry name" value="PDI"/>
</dbReference>
<keyword evidence="3" id="KW-0413">Isomerase</keyword>
<dbReference type="PANTHER" id="PTHR45672">
    <property type="entry name" value="PROTEIN DISULFIDE-ISOMERASE C17H9.14C-RELATED"/>
    <property type="match status" value="1"/>
</dbReference>